<dbReference type="SUPFAM" id="SSF56752">
    <property type="entry name" value="D-aminoacid aminotransferase-like PLP-dependent enzymes"/>
    <property type="match status" value="1"/>
</dbReference>
<dbReference type="OrthoDB" id="3199344at2"/>
<gene>
    <name evidence="2" type="ORF">BS329_05675</name>
</gene>
<dbReference type="GO" id="GO:0016829">
    <property type="term" value="F:lyase activity"/>
    <property type="evidence" value="ECO:0007669"/>
    <property type="project" value="UniProtKB-KW"/>
</dbReference>
<dbReference type="EMBL" id="MQUQ01000003">
    <property type="protein sequence ID" value="OLZ55473.1"/>
    <property type="molecule type" value="Genomic_DNA"/>
</dbReference>
<dbReference type="GO" id="GO:0005829">
    <property type="term" value="C:cytosol"/>
    <property type="evidence" value="ECO:0007669"/>
    <property type="project" value="TreeGrafter"/>
</dbReference>
<dbReference type="AlphaFoldDB" id="A0A1R0L0X9"/>
<reference evidence="2 3" key="1">
    <citation type="submission" date="2016-01" db="EMBL/GenBank/DDBJ databases">
        <title>Amycolatopsis coloradensis genome sequencing and assembly.</title>
        <authorList>
            <person name="Mayilraj S."/>
        </authorList>
    </citation>
    <scope>NUCLEOTIDE SEQUENCE [LARGE SCALE GENOMIC DNA]</scope>
    <source>
        <strain evidence="2 3">DSM 44225</strain>
    </source>
</reference>
<dbReference type="STRING" id="76021.BS329_05675"/>
<comment type="similarity">
    <text evidence="1">Belongs to the class-IV pyridoxal-phosphate-dependent aminotransferase family.</text>
</comment>
<dbReference type="Gene3D" id="3.30.470.10">
    <property type="match status" value="1"/>
</dbReference>
<dbReference type="Proteomes" id="UP000187486">
    <property type="component" value="Unassembled WGS sequence"/>
</dbReference>
<keyword evidence="2" id="KW-0456">Lyase</keyword>
<dbReference type="RefSeq" id="WP_076156199.1">
    <property type="nucleotide sequence ID" value="NZ_JBEZVB010000095.1"/>
</dbReference>
<evidence type="ECO:0000313" key="2">
    <source>
        <dbReference type="EMBL" id="OLZ55473.1"/>
    </source>
</evidence>
<dbReference type="Gene3D" id="3.20.10.10">
    <property type="entry name" value="D-amino Acid Aminotransferase, subunit A, domain 2"/>
    <property type="match status" value="1"/>
</dbReference>
<dbReference type="InterPro" id="IPR036038">
    <property type="entry name" value="Aminotransferase-like"/>
</dbReference>
<dbReference type="NCBIfam" id="NF005886">
    <property type="entry name" value="PRK07849.1-1"/>
    <property type="match status" value="1"/>
</dbReference>
<accession>A0A1R0L0X9</accession>
<dbReference type="GO" id="GO:0046394">
    <property type="term" value="P:carboxylic acid biosynthetic process"/>
    <property type="evidence" value="ECO:0007669"/>
    <property type="project" value="UniProtKB-ARBA"/>
</dbReference>
<organism evidence="2 3">
    <name type="scientific">Amycolatopsis coloradensis</name>
    <dbReference type="NCBI Taxonomy" id="76021"/>
    <lineage>
        <taxon>Bacteria</taxon>
        <taxon>Bacillati</taxon>
        <taxon>Actinomycetota</taxon>
        <taxon>Actinomycetes</taxon>
        <taxon>Pseudonocardiales</taxon>
        <taxon>Pseudonocardiaceae</taxon>
        <taxon>Amycolatopsis</taxon>
    </lineage>
</organism>
<dbReference type="InterPro" id="IPR043132">
    <property type="entry name" value="BCAT-like_C"/>
</dbReference>
<dbReference type="InterPro" id="IPR050571">
    <property type="entry name" value="Class-IV_PLP-Dep_Aminotrnsfr"/>
</dbReference>
<dbReference type="PANTHER" id="PTHR42743">
    <property type="entry name" value="AMINO-ACID AMINOTRANSFERASE"/>
    <property type="match status" value="1"/>
</dbReference>
<proteinExistence type="inferred from homology"/>
<dbReference type="InterPro" id="IPR001544">
    <property type="entry name" value="Aminotrans_IV"/>
</dbReference>
<protein>
    <submittedName>
        <fullName evidence="2">4-amino-4-deoxychorismate lyase</fullName>
    </submittedName>
</protein>
<sequence>MRVLAFLDGTLADPEAAHLRVDDLGLLRGDGVFETILVVDGRPRELRPHLERLARSAAMLDLPAPDLAAWERAARTVIDNWTASSEIALKLVYTRGIDGDPEAKPFGFALGVEIDEKVLRARVEGVAAITLERGIEPELAERAPWLLLGAKSISYGVNMAALREAGRRGASDVIFTAANGSVFEGPTSTVVLAKDKTLYTPPASIGILPGTTQAALFRGAERAGWSIKVEPLQVKDLGEGEGLFLASSVRKLTRVHTLDGVALSDSSAIHAELAAAYESEYAIS</sequence>
<name>A0A1R0L0X9_9PSEU</name>
<comment type="caution">
    <text evidence="2">The sequence shown here is derived from an EMBL/GenBank/DDBJ whole genome shotgun (WGS) entry which is preliminary data.</text>
</comment>
<evidence type="ECO:0000313" key="3">
    <source>
        <dbReference type="Proteomes" id="UP000187486"/>
    </source>
</evidence>
<dbReference type="PANTHER" id="PTHR42743:SF11">
    <property type="entry name" value="AMINODEOXYCHORISMATE LYASE"/>
    <property type="match status" value="1"/>
</dbReference>
<dbReference type="NCBIfam" id="NF005887">
    <property type="entry name" value="PRK07849.1-2"/>
    <property type="match status" value="1"/>
</dbReference>
<evidence type="ECO:0000256" key="1">
    <source>
        <dbReference type="ARBA" id="ARBA00009320"/>
    </source>
</evidence>
<keyword evidence="3" id="KW-1185">Reference proteome</keyword>
<dbReference type="InterPro" id="IPR043131">
    <property type="entry name" value="BCAT-like_N"/>
</dbReference>
<dbReference type="Pfam" id="PF01063">
    <property type="entry name" value="Aminotran_4"/>
    <property type="match status" value="1"/>
</dbReference>